<name>A0A8C3TFG4_CHESE</name>
<dbReference type="Proteomes" id="UP000694403">
    <property type="component" value="Unplaced"/>
</dbReference>
<dbReference type="GO" id="GO:0005737">
    <property type="term" value="C:cytoplasm"/>
    <property type="evidence" value="ECO:0007669"/>
    <property type="project" value="UniProtKB-SubCell"/>
</dbReference>
<dbReference type="Gene3D" id="3.90.190.10">
    <property type="entry name" value="Protein tyrosine phosphatase superfamily"/>
    <property type="match status" value="1"/>
</dbReference>
<dbReference type="FunFam" id="3.90.190.10:FF:000037">
    <property type="entry name" value="dual specificity protein phosphatase 26"/>
    <property type="match status" value="1"/>
</dbReference>
<protein>
    <recommendedName>
        <fullName evidence="9">Dual specificity protein phosphatase</fullName>
        <ecNumber evidence="9">3.1.3.16</ecNumber>
        <ecNumber evidence="9">3.1.3.48</ecNumber>
    </recommendedName>
</protein>
<dbReference type="GO" id="GO:0043409">
    <property type="term" value="P:negative regulation of MAPK cascade"/>
    <property type="evidence" value="ECO:0007669"/>
    <property type="project" value="TreeGrafter"/>
</dbReference>
<dbReference type="PROSITE" id="PS50054">
    <property type="entry name" value="TYR_PHOSPHATASE_DUAL"/>
    <property type="match status" value="1"/>
</dbReference>
<dbReference type="GO" id="GO:0004725">
    <property type="term" value="F:protein tyrosine phosphatase activity"/>
    <property type="evidence" value="ECO:0007669"/>
    <property type="project" value="UniProtKB-EC"/>
</dbReference>
<keyword evidence="4 9" id="KW-0378">Hydrolase</keyword>
<evidence type="ECO:0000313" key="13">
    <source>
        <dbReference type="Proteomes" id="UP000694403"/>
    </source>
</evidence>
<evidence type="ECO:0000256" key="2">
    <source>
        <dbReference type="ARBA" id="ARBA00008601"/>
    </source>
</evidence>
<dbReference type="InterPro" id="IPR029021">
    <property type="entry name" value="Prot-tyrosine_phosphatase-like"/>
</dbReference>
<dbReference type="Pfam" id="PF00782">
    <property type="entry name" value="DSPc"/>
    <property type="match status" value="1"/>
</dbReference>
<evidence type="ECO:0000256" key="6">
    <source>
        <dbReference type="ARBA" id="ARBA00047761"/>
    </source>
</evidence>
<dbReference type="InterPro" id="IPR000340">
    <property type="entry name" value="Dual-sp_phosphatase_cat-dom"/>
</dbReference>
<organism evidence="12 13">
    <name type="scientific">Chelydra serpentina</name>
    <name type="common">Snapping turtle</name>
    <name type="synonym">Testudo serpentina</name>
    <dbReference type="NCBI Taxonomy" id="8475"/>
    <lineage>
        <taxon>Eukaryota</taxon>
        <taxon>Metazoa</taxon>
        <taxon>Chordata</taxon>
        <taxon>Craniata</taxon>
        <taxon>Vertebrata</taxon>
        <taxon>Euteleostomi</taxon>
        <taxon>Archelosauria</taxon>
        <taxon>Testudinata</taxon>
        <taxon>Testudines</taxon>
        <taxon>Cryptodira</taxon>
        <taxon>Durocryptodira</taxon>
        <taxon>Americhelydia</taxon>
        <taxon>Chelydroidea</taxon>
        <taxon>Chelydridae</taxon>
        <taxon>Chelydra</taxon>
    </lineage>
</organism>
<keyword evidence="3" id="KW-0963">Cytoplasm</keyword>
<comment type="catalytic activity">
    <reaction evidence="6 9">
        <text>O-phospho-L-seryl-[protein] + H2O = L-seryl-[protein] + phosphate</text>
        <dbReference type="Rhea" id="RHEA:20629"/>
        <dbReference type="Rhea" id="RHEA-COMP:9863"/>
        <dbReference type="Rhea" id="RHEA-COMP:11604"/>
        <dbReference type="ChEBI" id="CHEBI:15377"/>
        <dbReference type="ChEBI" id="CHEBI:29999"/>
        <dbReference type="ChEBI" id="CHEBI:43474"/>
        <dbReference type="ChEBI" id="CHEBI:83421"/>
        <dbReference type="EC" id="3.1.3.16"/>
    </reaction>
</comment>
<evidence type="ECO:0000256" key="8">
    <source>
        <dbReference type="PIRSR" id="PIRSR620405-1"/>
    </source>
</evidence>
<dbReference type="EC" id="3.1.3.16" evidence="9"/>
<dbReference type="InterPro" id="IPR020405">
    <property type="entry name" value="Atypical_DUSP_subfamA"/>
</dbReference>
<dbReference type="GO" id="GO:0033549">
    <property type="term" value="F:MAP kinase phosphatase activity"/>
    <property type="evidence" value="ECO:0007669"/>
    <property type="project" value="TreeGrafter"/>
</dbReference>
<dbReference type="PRINTS" id="PR01908">
    <property type="entry name" value="ADSPHPHTASE"/>
</dbReference>
<dbReference type="PROSITE" id="PS00383">
    <property type="entry name" value="TYR_PHOSPHATASE_1"/>
    <property type="match status" value="1"/>
</dbReference>
<evidence type="ECO:0000256" key="1">
    <source>
        <dbReference type="ARBA" id="ARBA00004496"/>
    </source>
</evidence>
<dbReference type="InterPro" id="IPR020422">
    <property type="entry name" value="TYR_PHOSPHATASE_DUAL_dom"/>
</dbReference>
<comment type="catalytic activity">
    <reaction evidence="7 9">
        <text>O-phospho-L-threonyl-[protein] + H2O = L-threonyl-[protein] + phosphate</text>
        <dbReference type="Rhea" id="RHEA:47004"/>
        <dbReference type="Rhea" id="RHEA-COMP:11060"/>
        <dbReference type="Rhea" id="RHEA-COMP:11605"/>
        <dbReference type="ChEBI" id="CHEBI:15377"/>
        <dbReference type="ChEBI" id="CHEBI:30013"/>
        <dbReference type="ChEBI" id="CHEBI:43474"/>
        <dbReference type="ChEBI" id="CHEBI:61977"/>
        <dbReference type="EC" id="3.1.3.16"/>
    </reaction>
</comment>
<sequence length="230" mass="25657">MKNNSWECWQNSSKQGSIGSVSQISESKVSVLMTMAEGDILLAMDPEGSETYTAEVPTVKDIEQLLSTGRSSCNHTDEVWPNLFLGDQVTAHNRFGLWKMGITHVLNAAHGTMFCQGGQDFYGTTIDYYGVPAYDLPDFDISQYFFSAAEFIHKALNTPGAKILVHCAVGISRSASLVLAYLMINHHLPLVKAIKAVKEHRWISPNQGFLKQLRNLDIQLRFGLQNHCTY</sequence>
<proteinExistence type="inferred from homology"/>
<feature type="active site" description="Phosphocysteine intermediate" evidence="8">
    <location>
        <position position="167"/>
    </location>
</feature>
<reference evidence="12" key="1">
    <citation type="submission" date="2025-08" db="UniProtKB">
        <authorList>
            <consortium name="Ensembl"/>
        </authorList>
    </citation>
    <scope>IDENTIFICATION</scope>
</reference>
<accession>A0A8C3TFG4</accession>
<feature type="domain" description="Tyrosine specific protein phosphatases" evidence="11">
    <location>
        <begin position="143"/>
        <end position="201"/>
    </location>
</feature>
<dbReference type="AlphaFoldDB" id="A0A8C3TFG4"/>
<keyword evidence="5 9" id="KW-0904">Protein phosphatase</keyword>
<comment type="subcellular location">
    <subcellularLocation>
        <location evidence="1">Cytoplasm</location>
    </subcellularLocation>
</comment>
<evidence type="ECO:0000259" key="10">
    <source>
        <dbReference type="PROSITE" id="PS50054"/>
    </source>
</evidence>
<dbReference type="PROSITE" id="PS50056">
    <property type="entry name" value="TYR_PHOSPHATASE_2"/>
    <property type="match status" value="1"/>
</dbReference>
<dbReference type="PRINTS" id="PR01909">
    <property type="entry name" value="ADSPHPHTASEA"/>
</dbReference>
<evidence type="ECO:0000256" key="4">
    <source>
        <dbReference type="ARBA" id="ARBA00022801"/>
    </source>
</evidence>
<evidence type="ECO:0000256" key="5">
    <source>
        <dbReference type="ARBA" id="ARBA00022912"/>
    </source>
</evidence>
<evidence type="ECO:0000256" key="7">
    <source>
        <dbReference type="ARBA" id="ARBA00048336"/>
    </source>
</evidence>
<keyword evidence="13" id="KW-1185">Reference proteome</keyword>
<evidence type="ECO:0000256" key="3">
    <source>
        <dbReference type="ARBA" id="ARBA00022490"/>
    </source>
</evidence>
<dbReference type="CDD" id="cd14580">
    <property type="entry name" value="DUSP13A"/>
    <property type="match status" value="1"/>
</dbReference>
<dbReference type="GO" id="GO:0008138">
    <property type="term" value="F:protein tyrosine/serine/threonine phosphatase activity"/>
    <property type="evidence" value="ECO:0007669"/>
    <property type="project" value="UniProtKB-UniRule"/>
</dbReference>
<dbReference type="SMART" id="SM00195">
    <property type="entry name" value="DSPc"/>
    <property type="match status" value="1"/>
</dbReference>
<dbReference type="PANTHER" id="PTHR45682:SF3">
    <property type="entry name" value="DUAL SPECIFICITY PROTEIN PHOSPHATASE"/>
    <property type="match status" value="1"/>
</dbReference>
<evidence type="ECO:0000256" key="9">
    <source>
        <dbReference type="RuleBase" id="RU366038"/>
    </source>
</evidence>
<dbReference type="SUPFAM" id="SSF52799">
    <property type="entry name" value="(Phosphotyrosine protein) phosphatases II"/>
    <property type="match status" value="1"/>
</dbReference>
<feature type="domain" description="Tyrosine-protein phosphatase" evidence="10">
    <location>
        <begin position="74"/>
        <end position="222"/>
    </location>
</feature>
<dbReference type="Ensembl" id="ENSCSRT00000027512.1">
    <property type="protein sequence ID" value="ENSCSRP00000026407.1"/>
    <property type="gene ID" value="ENSCSRG00000019646.1"/>
</dbReference>
<reference evidence="12" key="2">
    <citation type="submission" date="2025-09" db="UniProtKB">
        <authorList>
            <consortium name="Ensembl"/>
        </authorList>
    </citation>
    <scope>IDENTIFICATION</scope>
</reference>
<comment type="catalytic activity">
    <reaction evidence="9">
        <text>O-phospho-L-tyrosyl-[protein] + H2O = L-tyrosyl-[protein] + phosphate</text>
        <dbReference type="Rhea" id="RHEA:10684"/>
        <dbReference type="Rhea" id="RHEA-COMP:10136"/>
        <dbReference type="Rhea" id="RHEA-COMP:20101"/>
        <dbReference type="ChEBI" id="CHEBI:15377"/>
        <dbReference type="ChEBI" id="CHEBI:43474"/>
        <dbReference type="ChEBI" id="CHEBI:46858"/>
        <dbReference type="ChEBI" id="CHEBI:61978"/>
        <dbReference type="EC" id="3.1.3.48"/>
    </reaction>
</comment>
<dbReference type="EC" id="3.1.3.48" evidence="9"/>
<dbReference type="InterPro" id="IPR016130">
    <property type="entry name" value="Tyr_Pase_AS"/>
</dbReference>
<comment type="function">
    <text evidence="9">Dual specificity phosphatase able to dephosphorylate phosphotyrosine, phosphoserine and phosphothreonine residues, with a preference for phosphotyrosine as a substrate.</text>
</comment>
<dbReference type="GO" id="GO:0004722">
    <property type="term" value="F:protein serine/threonine phosphatase activity"/>
    <property type="evidence" value="ECO:0007669"/>
    <property type="project" value="UniProtKB-EC"/>
</dbReference>
<dbReference type="PANTHER" id="PTHR45682">
    <property type="entry name" value="AGAP008228-PA"/>
    <property type="match status" value="1"/>
</dbReference>
<comment type="similarity">
    <text evidence="2 9">Belongs to the protein-tyrosine phosphatase family. Non-receptor class dual specificity subfamily.</text>
</comment>
<evidence type="ECO:0000259" key="11">
    <source>
        <dbReference type="PROSITE" id="PS50056"/>
    </source>
</evidence>
<evidence type="ECO:0000313" key="12">
    <source>
        <dbReference type="Ensembl" id="ENSCSRP00000026407.1"/>
    </source>
</evidence>
<dbReference type="InterPro" id="IPR000387">
    <property type="entry name" value="Tyr_Pase_dom"/>
</dbReference>